<dbReference type="AlphaFoldDB" id="A0A346RVI5"/>
<sequence>MKPQGIDLNCPIYDTLQCIFSSLIKHATPSQWSTTSECQGYRAFAAACPICPEDCFAAQVPIGSCNACLTLPRSA</sequence>
<gene>
    <name evidence="1" type="primary">OBP34</name>
</gene>
<accession>A0A346RVI5</accession>
<organism evidence="1">
    <name type="scientific">Adelphocoris lineolatus</name>
    <name type="common">Alfalfa plant bug</name>
    <dbReference type="NCBI Taxonomy" id="236346"/>
    <lineage>
        <taxon>Eukaryota</taxon>
        <taxon>Metazoa</taxon>
        <taxon>Ecdysozoa</taxon>
        <taxon>Arthropoda</taxon>
        <taxon>Hexapoda</taxon>
        <taxon>Insecta</taxon>
        <taxon>Pterygota</taxon>
        <taxon>Neoptera</taxon>
        <taxon>Paraneoptera</taxon>
        <taxon>Hemiptera</taxon>
        <taxon>Heteroptera</taxon>
        <taxon>Panheteroptera</taxon>
        <taxon>Cimicomorpha</taxon>
        <taxon>Miridae</taxon>
        <taxon>Mirini</taxon>
        <taxon>Adelphocoris</taxon>
    </lineage>
</organism>
<protein>
    <submittedName>
        <fullName evidence="1">Odorant-binding protein 34</fullName>
    </submittedName>
</protein>
<proteinExistence type="evidence at transcript level"/>
<dbReference type="EMBL" id="MG191342">
    <property type="protein sequence ID" value="AXS78225.1"/>
    <property type="molecule type" value="mRNA"/>
</dbReference>
<reference evidence="1" key="1">
    <citation type="journal article" date="2018" name="J. Asia-Pac. Entomol.">
        <title>Molecular characterization and expression analysis of putative odorant carrier proteins in Adelphocoris lineolatus.</title>
        <authorList>
            <person name="Xiao Y."/>
            <person name="Sun L."/>
            <person name="Wang Q."/>
            <person name="Zhang Q."/>
            <person name="Gu S.-H."/>
            <person name="Khashaveh A."/>
            <person name="Liu Z.-W."/>
            <person name="Zhang Y.-J."/>
        </authorList>
    </citation>
    <scope>NUCLEOTIDE SEQUENCE</scope>
</reference>
<name>A0A346RVI5_ADELI</name>
<evidence type="ECO:0000313" key="1">
    <source>
        <dbReference type="EMBL" id="AXS78225.1"/>
    </source>
</evidence>